<evidence type="ECO:0000313" key="1">
    <source>
        <dbReference type="EMBL" id="OGK40711.1"/>
    </source>
</evidence>
<sequence>MENRTLLCRCKKIIPIEGDGAGNTLVHYLRVIYHLKGPPHNFKYPVHLSTGADGKYERFGDDIKPGFVVSLERK</sequence>
<organism evidence="1 2">
    <name type="scientific">Candidatus Roizmanbacteria bacterium RIFCSPLOWO2_01_FULL_35_13</name>
    <dbReference type="NCBI Taxonomy" id="1802055"/>
    <lineage>
        <taxon>Bacteria</taxon>
        <taxon>Candidatus Roizmaniibacteriota</taxon>
    </lineage>
</organism>
<protein>
    <submittedName>
        <fullName evidence="1">Uncharacterized protein</fullName>
    </submittedName>
</protein>
<evidence type="ECO:0000313" key="2">
    <source>
        <dbReference type="Proteomes" id="UP000179270"/>
    </source>
</evidence>
<gene>
    <name evidence="1" type="ORF">A3A74_03780</name>
</gene>
<dbReference type="Proteomes" id="UP000179270">
    <property type="component" value="Unassembled WGS sequence"/>
</dbReference>
<accession>A0A1F7IBI2</accession>
<comment type="caution">
    <text evidence="1">The sequence shown here is derived from an EMBL/GenBank/DDBJ whole genome shotgun (WGS) entry which is preliminary data.</text>
</comment>
<proteinExistence type="predicted"/>
<reference evidence="1 2" key="1">
    <citation type="journal article" date="2016" name="Nat. Commun.">
        <title>Thousands of microbial genomes shed light on interconnected biogeochemical processes in an aquifer system.</title>
        <authorList>
            <person name="Anantharaman K."/>
            <person name="Brown C.T."/>
            <person name="Hug L.A."/>
            <person name="Sharon I."/>
            <person name="Castelle C.J."/>
            <person name="Probst A.J."/>
            <person name="Thomas B.C."/>
            <person name="Singh A."/>
            <person name="Wilkins M.J."/>
            <person name="Karaoz U."/>
            <person name="Brodie E.L."/>
            <person name="Williams K.H."/>
            <person name="Hubbard S.S."/>
            <person name="Banfield J.F."/>
        </authorList>
    </citation>
    <scope>NUCLEOTIDE SEQUENCE [LARGE SCALE GENOMIC DNA]</scope>
</reference>
<dbReference type="AlphaFoldDB" id="A0A1F7IBI2"/>
<dbReference type="EMBL" id="MGAF01000026">
    <property type="protein sequence ID" value="OGK40711.1"/>
    <property type="molecule type" value="Genomic_DNA"/>
</dbReference>
<name>A0A1F7IBI2_9BACT</name>